<feature type="transmembrane region" description="Helical" evidence="1">
    <location>
        <begin position="101"/>
        <end position="122"/>
    </location>
</feature>
<protein>
    <recommendedName>
        <fullName evidence="2">Putative zinc-finger domain-containing protein</fullName>
    </recommendedName>
</protein>
<dbReference type="RefSeq" id="WP_147868181.1">
    <property type="nucleotide sequence ID" value="NZ_CP036264.1"/>
</dbReference>
<reference evidence="3 4" key="1">
    <citation type="submission" date="2019-02" db="EMBL/GenBank/DDBJ databases">
        <title>Planctomycetal bacteria perform biofilm scaping via a novel small molecule.</title>
        <authorList>
            <person name="Jeske O."/>
            <person name="Boedeker C."/>
            <person name="Wiegand S."/>
            <person name="Breitling P."/>
            <person name="Kallscheuer N."/>
            <person name="Jogler M."/>
            <person name="Rohde M."/>
            <person name="Petersen J."/>
            <person name="Medema M.H."/>
            <person name="Surup F."/>
            <person name="Jogler C."/>
        </authorList>
    </citation>
    <scope>NUCLEOTIDE SEQUENCE [LARGE SCALE GENOMIC DNA]</scope>
    <source>
        <strain evidence="3 4">Mal15</strain>
    </source>
</reference>
<proteinExistence type="predicted"/>
<evidence type="ECO:0000256" key="1">
    <source>
        <dbReference type="SAM" id="Phobius"/>
    </source>
</evidence>
<dbReference type="Gene3D" id="1.10.10.1320">
    <property type="entry name" value="Anti-sigma factor, zinc-finger domain"/>
    <property type="match status" value="1"/>
</dbReference>
<dbReference type="EMBL" id="CP036264">
    <property type="protein sequence ID" value="QEF98673.1"/>
    <property type="molecule type" value="Genomic_DNA"/>
</dbReference>
<keyword evidence="4" id="KW-1185">Reference proteome</keyword>
<dbReference type="GO" id="GO:0016989">
    <property type="term" value="F:sigma factor antagonist activity"/>
    <property type="evidence" value="ECO:0007669"/>
    <property type="project" value="TreeGrafter"/>
</dbReference>
<dbReference type="InterPro" id="IPR012373">
    <property type="entry name" value="Ferrdict_sens_TM"/>
</dbReference>
<dbReference type="InterPro" id="IPR011989">
    <property type="entry name" value="ARM-like"/>
</dbReference>
<dbReference type="Proteomes" id="UP000321353">
    <property type="component" value="Chromosome"/>
</dbReference>
<keyword evidence="1" id="KW-1133">Transmembrane helix</keyword>
<sequence>MNDCNELQSTFSACLDGELSDHQSKRIQHHLTECEACRRRWESLSGLDLQLQSSLRLGQIDDAVAAINRAADQRAAEQQAAEQSGGENSIMAATDRRRNPWTWTVIWAATAASVLIGVVIIGKQTTRARKERIRVPVSGEAPIVATLMRATGSVQILKPGSTQWDTVKQTVGEPITKGSRVRTDASVLCELQTPDECKIRLNKAGEVILHDAAKIELVEGQAWFRAAEQCEINVNFAIHDEASSIAATMACPSGSEFQCRIEFASASCASPSLTNAPTQMTVGANGYDVSPGESISIDTKQNVKREPASHSVAKVWQLPLLAIGPPIDRELTAVINELLAPIGRTKARHLNETQIRRLGPEGAIPLLVYAATETAPDQLVLRQTAVSLAGDLADHRSTQWLEQLLVDPDPYLSAQAEKTLERIAGEGR</sequence>
<dbReference type="PANTHER" id="PTHR30273:SF2">
    <property type="entry name" value="PROTEIN FECR"/>
    <property type="match status" value="1"/>
</dbReference>
<organism evidence="3 4">
    <name type="scientific">Stieleria maiorica</name>
    <dbReference type="NCBI Taxonomy" id="2795974"/>
    <lineage>
        <taxon>Bacteria</taxon>
        <taxon>Pseudomonadati</taxon>
        <taxon>Planctomycetota</taxon>
        <taxon>Planctomycetia</taxon>
        <taxon>Pirellulales</taxon>
        <taxon>Pirellulaceae</taxon>
        <taxon>Stieleria</taxon>
    </lineage>
</organism>
<dbReference type="InterPro" id="IPR027383">
    <property type="entry name" value="Znf_put"/>
</dbReference>
<feature type="domain" description="Putative zinc-finger" evidence="2">
    <location>
        <begin position="4"/>
        <end position="38"/>
    </location>
</feature>
<name>A0A5B9MD15_9BACT</name>
<dbReference type="KEGG" id="smam:Mal15_27280"/>
<evidence type="ECO:0000259" key="2">
    <source>
        <dbReference type="Pfam" id="PF13490"/>
    </source>
</evidence>
<dbReference type="AlphaFoldDB" id="A0A5B9MD15"/>
<dbReference type="Pfam" id="PF13490">
    <property type="entry name" value="zf-HC2"/>
    <property type="match status" value="1"/>
</dbReference>
<keyword evidence="1" id="KW-0812">Transmembrane</keyword>
<gene>
    <name evidence="3" type="ORF">Mal15_27280</name>
</gene>
<dbReference type="PANTHER" id="PTHR30273">
    <property type="entry name" value="PERIPLASMIC SIGNAL SENSOR AND SIGMA FACTOR ACTIVATOR FECR-RELATED"/>
    <property type="match status" value="1"/>
</dbReference>
<dbReference type="InterPro" id="IPR041916">
    <property type="entry name" value="Anti_sigma_zinc_sf"/>
</dbReference>
<dbReference type="Gene3D" id="1.25.10.10">
    <property type="entry name" value="Leucine-rich Repeat Variant"/>
    <property type="match status" value="1"/>
</dbReference>
<evidence type="ECO:0000313" key="3">
    <source>
        <dbReference type="EMBL" id="QEF98673.1"/>
    </source>
</evidence>
<evidence type="ECO:0000313" key="4">
    <source>
        <dbReference type="Proteomes" id="UP000321353"/>
    </source>
</evidence>
<accession>A0A5B9MD15</accession>
<keyword evidence="1" id="KW-0472">Membrane</keyword>